<dbReference type="InterPro" id="IPR005112">
    <property type="entry name" value="dDENN_dom"/>
</dbReference>
<feature type="compositionally biased region" description="Low complexity" evidence="1">
    <location>
        <begin position="211"/>
        <end position="232"/>
    </location>
</feature>
<feature type="compositionally biased region" description="Acidic residues" evidence="1">
    <location>
        <begin position="143"/>
        <end position="153"/>
    </location>
</feature>
<dbReference type="SMART" id="SM00799">
    <property type="entry name" value="DENN"/>
    <property type="match status" value="1"/>
</dbReference>
<dbReference type="Pfam" id="PF03456">
    <property type="entry name" value="uDENN"/>
    <property type="match status" value="1"/>
</dbReference>
<dbReference type="Gene3D" id="3.40.50.11500">
    <property type="match status" value="1"/>
</dbReference>
<dbReference type="NCBIfam" id="TIGR00756">
    <property type="entry name" value="PPR"/>
    <property type="match status" value="1"/>
</dbReference>
<dbReference type="SMART" id="SM00800">
    <property type="entry name" value="uDENN"/>
    <property type="match status" value="1"/>
</dbReference>
<dbReference type="PROSITE" id="PS50211">
    <property type="entry name" value="DENN"/>
    <property type="match status" value="1"/>
</dbReference>
<protein>
    <recommendedName>
        <fullName evidence="2">UDENN domain-containing protein</fullName>
    </recommendedName>
</protein>
<dbReference type="InterPro" id="IPR002885">
    <property type="entry name" value="PPR_rpt"/>
</dbReference>
<dbReference type="InterPro" id="IPR011990">
    <property type="entry name" value="TPR-like_helical_dom_sf"/>
</dbReference>
<reference evidence="3" key="1">
    <citation type="submission" date="2015-04" db="EMBL/GenBank/DDBJ databases">
        <title>The genome sequence of the plant pathogenic Rhizarian Plasmodiophora brassicae reveals insights in its biotrophic life cycle and the origin of chitin synthesis.</title>
        <authorList>
            <person name="Schwelm A."/>
            <person name="Fogelqvist J."/>
            <person name="Knaust A."/>
            <person name="Julke S."/>
            <person name="Lilja T."/>
            <person name="Dhandapani V."/>
            <person name="Bonilla-Rosso G."/>
            <person name="Karlsson M."/>
            <person name="Shevchenko A."/>
            <person name="Choi S.R."/>
            <person name="Kim H.G."/>
            <person name="Park J.Y."/>
            <person name="Lim Y.P."/>
            <person name="Ludwig-Muller J."/>
            <person name="Dixelius C."/>
        </authorList>
    </citation>
    <scope>NUCLEOTIDE SEQUENCE</scope>
    <source>
        <tissue evidence="3">Potato root galls</tissue>
    </source>
</reference>
<dbReference type="InterPro" id="IPR051696">
    <property type="entry name" value="DENN_Domain_GEFs"/>
</dbReference>
<sequence length="1102" mass="121807">MARSSHLGEYFLVVGPGKDIVPIAGQTSTNPLDISFQGEVLDRYPQSSSSDCNAEFPPGIAMFCLPNGLRFSKDPEMPIFYSFASTVGSGERLYGACLKFYEKASNDIVLRAKQALADLHRSSATISKKVADWQSSSVSSSGADDDGDPDSDDAVSGKLSAVADSGENSRESVGDDDGDFSQFVPAHDTGKMLSMTDAVEDPTTMLTAAGNPSSSLNDDLRNNSNSYSSDDSNVQENEVFFDAEEGPDDTMAAEEKASNVEDFWFAPKCICILSSWPFFGPMRTFLTQLYRISLTPTPIPLERHLVNFMREVPVPPRGGVKVQFTIADQTICLSRPPVNDPLSDVVSGFDLIELFELLPVDKVVIILECLLLERKVVFLSSQYSLLMSIAESFLLLMYPFRWQHVYIPLLPEALLDFLNAPMPFLIGTHHSFIRSYAELPDSVIIVNLDAQSVAVPGNPPRLPEHERSKLISSLKSVVTYQNSLWGARSPLSASASANNSPTAARKQDGAVNEAFLSLAWTEADLAFTNAPPPDQVEMTSKHIRVGMDSKGIRSAFFRVFVSMLKNYRDFIVYPNEGDPFPNSFFRAEEFIATFPNSSHRFLADFLSTQAFAKFIEDRVVPGCEGTSSTPTASDPTNMHVDTNDADVLVFDESIIVKHNRSKFVKKKPTRFLDQDFSKDGTTFVAPSSEASDLPVSSFDYPVWPVPLKPELFNQPRLTTSLLRLDSVRRRDLQSKKGVSRATLWERKSSGSSLPILSSQQHIFAVWFSLLTVICSTKRQAKLLSSAFPVLERLRQAGIPADQQIFKDLIQCCGKCKCPEVALVFLEHMQRDGIVADAQIYSALFTAFSTNGDLSHAYHTLGTLGRVKKPLSPDSESLKAGLSNSWRREKQTAPTMFDEEECRQSFNAAFPGLQCVTKETCPQCGIVMTDEQIRHGWKIDSNDYTTVCGSCHNRFVPRFCVYAKDGSNPIFCEYLSPPVLQKELDTLLRDLQQHQGDYITSRTFQLRSPTVFWNLVWHLTNLALPINHLVPWMSTISPEKSAGRTSSSPRTTGVGRSPRRNRSAFNVGGAVALSSGNRCSSALPQIAVDSGPFKYALESTDLP</sequence>
<evidence type="ECO:0000256" key="1">
    <source>
        <dbReference type="SAM" id="MobiDB-lite"/>
    </source>
</evidence>
<dbReference type="InterPro" id="IPR037516">
    <property type="entry name" value="Tripartite_DENN"/>
</dbReference>
<dbReference type="InterPro" id="IPR043153">
    <property type="entry name" value="DENN_C"/>
</dbReference>
<feature type="region of interest" description="Disordered" evidence="1">
    <location>
        <begin position="135"/>
        <end position="185"/>
    </location>
</feature>
<name>A0A0H5R8J7_9EUKA</name>
<dbReference type="Gene3D" id="3.30.450.200">
    <property type="match status" value="1"/>
</dbReference>
<accession>A0A0H5R8J7</accession>
<dbReference type="Pfam" id="PF02141">
    <property type="entry name" value="DENN"/>
    <property type="match status" value="1"/>
</dbReference>
<feature type="region of interest" description="Disordered" evidence="1">
    <location>
        <begin position="1037"/>
        <end position="1062"/>
    </location>
</feature>
<dbReference type="AlphaFoldDB" id="A0A0H5R8J7"/>
<dbReference type="PANTHER" id="PTHR12296:SF21">
    <property type="entry name" value="DENN DOMAIN-CONTAINING PROTEIN 3"/>
    <property type="match status" value="1"/>
</dbReference>
<evidence type="ECO:0000313" key="3">
    <source>
        <dbReference type="EMBL" id="CRZ10042.1"/>
    </source>
</evidence>
<dbReference type="EMBL" id="HACM01009600">
    <property type="protein sequence ID" value="CRZ10042.1"/>
    <property type="molecule type" value="Transcribed_RNA"/>
</dbReference>
<feature type="compositionally biased region" description="Polar residues" evidence="1">
    <location>
        <begin position="1037"/>
        <end position="1050"/>
    </location>
</feature>
<evidence type="ECO:0000259" key="2">
    <source>
        <dbReference type="PROSITE" id="PS50211"/>
    </source>
</evidence>
<feature type="region of interest" description="Disordered" evidence="1">
    <location>
        <begin position="204"/>
        <end position="233"/>
    </location>
</feature>
<dbReference type="InterPro" id="IPR001194">
    <property type="entry name" value="cDENN_dom"/>
</dbReference>
<dbReference type="GO" id="GO:0031410">
    <property type="term" value="C:cytoplasmic vesicle"/>
    <property type="evidence" value="ECO:0007669"/>
    <property type="project" value="TreeGrafter"/>
</dbReference>
<dbReference type="InterPro" id="IPR005113">
    <property type="entry name" value="uDENN_dom"/>
</dbReference>
<dbReference type="SMART" id="SM00801">
    <property type="entry name" value="dDENN"/>
    <property type="match status" value="1"/>
</dbReference>
<dbReference type="Gene3D" id="1.25.40.10">
    <property type="entry name" value="Tetratricopeptide repeat domain"/>
    <property type="match status" value="1"/>
</dbReference>
<feature type="domain" description="UDENN" evidence="2">
    <location>
        <begin position="18"/>
        <end position="625"/>
    </location>
</feature>
<dbReference type="GO" id="GO:0032483">
    <property type="term" value="P:regulation of Rab protein signal transduction"/>
    <property type="evidence" value="ECO:0007669"/>
    <property type="project" value="TreeGrafter"/>
</dbReference>
<dbReference type="Pfam" id="PF03455">
    <property type="entry name" value="dDENN"/>
    <property type="match status" value="1"/>
</dbReference>
<organism evidence="3">
    <name type="scientific">Spongospora subterranea</name>
    <dbReference type="NCBI Taxonomy" id="70186"/>
    <lineage>
        <taxon>Eukaryota</taxon>
        <taxon>Sar</taxon>
        <taxon>Rhizaria</taxon>
        <taxon>Endomyxa</taxon>
        <taxon>Phytomyxea</taxon>
        <taxon>Plasmodiophorida</taxon>
        <taxon>Plasmodiophoridae</taxon>
        <taxon>Spongospora</taxon>
    </lineage>
</organism>
<dbReference type="PANTHER" id="PTHR12296">
    <property type="entry name" value="DENN DOMAIN-CONTAINING PROTEIN 4"/>
    <property type="match status" value="1"/>
</dbReference>
<proteinExistence type="predicted"/>